<organism evidence="2 3">
    <name type="scientific">Williamsia limnetica</name>
    <dbReference type="NCBI Taxonomy" id="882452"/>
    <lineage>
        <taxon>Bacteria</taxon>
        <taxon>Bacillati</taxon>
        <taxon>Actinomycetota</taxon>
        <taxon>Actinomycetes</taxon>
        <taxon>Mycobacteriales</taxon>
        <taxon>Nocardiaceae</taxon>
        <taxon>Williamsia</taxon>
    </lineage>
</organism>
<dbReference type="AlphaFoldDB" id="A0A318REI8"/>
<reference evidence="2 3" key="1">
    <citation type="submission" date="2018-06" db="EMBL/GenBank/DDBJ databases">
        <title>Genomic Encyclopedia of Type Strains, Phase IV (KMG-IV): sequencing the most valuable type-strain genomes for metagenomic binning, comparative biology and taxonomic classification.</title>
        <authorList>
            <person name="Goeker M."/>
        </authorList>
    </citation>
    <scope>NUCLEOTIDE SEQUENCE [LARGE SCALE GENOMIC DNA]</scope>
    <source>
        <strain evidence="2 3">DSM 45521</strain>
    </source>
</reference>
<evidence type="ECO:0000313" key="3">
    <source>
        <dbReference type="Proteomes" id="UP000247591"/>
    </source>
</evidence>
<dbReference type="InterPro" id="IPR049978">
    <property type="entry name" value="SCO6880-like"/>
</dbReference>
<evidence type="ECO:0008006" key="4">
    <source>
        <dbReference type="Google" id="ProtNLM"/>
    </source>
</evidence>
<keyword evidence="1" id="KW-0812">Transmembrane</keyword>
<dbReference type="NCBIfam" id="NF042935">
    <property type="entry name" value="SCO6880_fam"/>
    <property type="match status" value="1"/>
</dbReference>
<protein>
    <recommendedName>
        <fullName evidence="4">PrgI family protein</fullName>
    </recommendedName>
</protein>
<gene>
    <name evidence="2" type="ORF">DFR67_12642</name>
</gene>
<feature type="transmembrane region" description="Helical" evidence="1">
    <location>
        <begin position="54"/>
        <end position="75"/>
    </location>
</feature>
<keyword evidence="1" id="KW-1133">Transmembrane helix</keyword>
<proteinExistence type="predicted"/>
<accession>A0A318REI8</accession>
<dbReference type="EMBL" id="QJSP01000026">
    <property type="protein sequence ID" value="PYE12034.1"/>
    <property type="molecule type" value="Genomic_DNA"/>
</dbReference>
<evidence type="ECO:0000313" key="2">
    <source>
        <dbReference type="EMBL" id="PYE12034.1"/>
    </source>
</evidence>
<dbReference type="RefSeq" id="WP_110472761.1">
    <property type="nucleotide sequence ID" value="NZ_QJSP01000026.1"/>
</dbReference>
<sequence length="497" mass="53778">MTDGGHDNSLILYGRWEKPRTTGLYGMTWGVTVFAGILVILNIGVFWFTRSLPATGILLAVSALLVGPMVITFGGRTGWELMILRTQFQWSKWRGETLFRGGAFGTVPGIGRMPGIAGDTRLYEYELRGGERFGLVHLRSKNHFAVSFSVQPRGQERVDQWQINDWVRGWGDFLAQLGSARGAVGAAVVIESVPDNRTRISAEVKRITHPDAPAYAKQVMAETALSSAAAIVRSEVRLTLTFGRLREAAGKEVADQAAEIGRRMSTLMGAAAQAGVEATPMSAGEWCVAPTRAYNPQLTEDLEAIAGNGNEDQLHWDAAGPVTAVNKWDHWEHNGYRSITWEMATAPAGQVPAHVLRPLLIPRADVRRKRVAIIYRVHNTAEAVKLVDSDYREALAAEQSKKGVVSAAATVRVENTNAARREQATGAGLTRFGMLVTATVAPGEDLPSIRAEIEGMADGAHIGLRRCYGYQDAAFAGALGIGIILPEYASTSSKLSA</sequence>
<feature type="transmembrane region" description="Helical" evidence="1">
    <location>
        <begin position="24"/>
        <end position="48"/>
    </location>
</feature>
<keyword evidence="1" id="KW-0472">Membrane</keyword>
<dbReference type="Proteomes" id="UP000247591">
    <property type="component" value="Unassembled WGS sequence"/>
</dbReference>
<evidence type="ECO:0000256" key="1">
    <source>
        <dbReference type="SAM" id="Phobius"/>
    </source>
</evidence>
<name>A0A318REI8_WILLI</name>
<comment type="caution">
    <text evidence="2">The sequence shown here is derived from an EMBL/GenBank/DDBJ whole genome shotgun (WGS) entry which is preliminary data.</text>
</comment>
<dbReference type="OrthoDB" id="4505949at2"/>
<keyword evidence="3" id="KW-1185">Reference proteome</keyword>